<accession>A0A061D5V1</accession>
<name>A0A061D5V1_BABBI</name>
<evidence type="ECO:0000313" key="1">
    <source>
        <dbReference type="EMBL" id="CDR95392.1"/>
    </source>
</evidence>
<dbReference type="EMBL" id="LK391708">
    <property type="protein sequence ID" value="CDR95392.1"/>
    <property type="molecule type" value="Genomic_DNA"/>
</dbReference>
<gene>
    <name evidence="1" type="ORF">BBBOND_0205500</name>
</gene>
<reference evidence="2" key="1">
    <citation type="submission" date="2014-06" db="EMBL/GenBank/DDBJ databases">
        <authorList>
            <person name="Aslett M."/>
            <person name="De Silva N."/>
        </authorList>
    </citation>
    <scope>NUCLEOTIDE SEQUENCE [LARGE SCALE GENOMIC DNA]</scope>
    <source>
        <strain evidence="2">Bond</strain>
    </source>
</reference>
<dbReference type="GeneID" id="24563933"/>
<dbReference type="Proteomes" id="UP000033188">
    <property type="component" value="Chromosome 2"/>
</dbReference>
<keyword evidence="2" id="KW-1185">Reference proteome</keyword>
<dbReference type="KEGG" id="bbig:BBBOND_0205500"/>
<sequence>MSIINNHGTLNLPRIQTAIALVIAVYCSSKMSQSELCSDWSHWADVSSVKNDFAIAYEDMQSASDVVVEVNDCTLLNLDPMSGKYPQRSDKERRKLT</sequence>
<dbReference type="VEuPathDB" id="PiroplasmaDB:BBBOND_0205500"/>
<protein>
    <submittedName>
        <fullName evidence="1">Uncharacterized protein</fullName>
    </submittedName>
</protein>
<dbReference type="RefSeq" id="XP_012767578.1">
    <property type="nucleotide sequence ID" value="XM_012912124.1"/>
</dbReference>
<organism evidence="1 2">
    <name type="scientific">Babesia bigemina</name>
    <dbReference type="NCBI Taxonomy" id="5866"/>
    <lineage>
        <taxon>Eukaryota</taxon>
        <taxon>Sar</taxon>
        <taxon>Alveolata</taxon>
        <taxon>Apicomplexa</taxon>
        <taxon>Aconoidasida</taxon>
        <taxon>Piroplasmida</taxon>
        <taxon>Babesiidae</taxon>
        <taxon>Babesia</taxon>
    </lineage>
</organism>
<evidence type="ECO:0000313" key="2">
    <source>
        <dbReference type="Proteomes" id="UP000033188"/>
    </source>
</evidence>
<dbReference type="AlphaFoldDB" id="A0A061D5V1"/>
<proteinExistence type="predicted"/>